<dbReference type="InterPro" id="IPR041588">
    <property type="entry name" value="Integrase_H2C2"/>
</dbReference>
<dbReference type="Gene3D" id="3.30.420.10">
    <property type="entry name" value="Ribonuclease H-like superfamily/Ribonuclease H"/>
    <property type="match status" value="1"/>
</dbReference>
<dbReference type="Gene3D" id="1.10.340.70">
    <property type="match status" value="1"/>
</dbReference>
<protein>
    <recommendedName>
        <fullName evidence="1">Integrase zinc-binding domain-containing protein</fullName>
    </recommendedName>
</protein>
<dbReference type="Pfam" id="PF17921">
    <property type="entry name" value="Integrase_H2C2"/>
    <property type="match status" value="1"/>
</dbReference>
<dbReference type="SUPFAM" id="SSF53098">
    <property type="entry name" value="Ribonuclease H-like"/>
    <property type="match status" value="1"/>
</dbReference>
<evidence type="ECO:0000313" key="2">
    <source>
        <dbReference type="EMBL" id="GBL73762.1"/>
    </source>
</evidence>
<dbReference type="Proteomes" id="UP000499080">
    <property type="component" value="Unassembled WGS sequence"/>
</dbReference>
<dbReference type="PANTHER" id="PTHR47331:SF1">
    <property type="entry name" value="GAG-LIKE PROTEIN"/>
    <property type="match status" value="1"/>
</dbReference>
<proteinExistence type="predicted"/>
<comment type="caution">
    <text evidence="2">The sequence shown here is derived from an EMBL/GenBank/DDBJ whole genome shotgun (WGS) entry which is preliminary data.</text>
</comment>
<dbReference type="InterPro" id="IPR008042">
    <property type="entry name" value="Retrotrans_Pao"/>
</dbReference>
<dbReference type="Pfam" id="PF05380">
    <property type="entry name" value="Peptidase_A17"/>
    <property type="match status" value="1"/>
</dbReference>
<feature type="domain" description="Integrase zinc-binding" evidence="1">
    <location>
        <begin position="339"/>
        <end position="389"/>
    </location>
</feature>
<accession>A0A4Y2A1V6</accession>
<dbReference type="OrthoDB" id="6425284at2759"/>
<dbReference type="GO" id="GO:0003676">
    <property type="term" value="F:nucleic acid binding"/>
    <property type="evidence" value="ECO:0007669"/>
    <property type="project" value="InterPro"/>
</dbReference>
<dbReference type="EMBL" id="BGPR01000004">
    <property type="protein sequence ID" value="GBL73762.1"/>
    <property type="molecule type" value="Genomic_DNA"/>
</dbReference>
<dbReference type="PANTHER" id="PTHR47331">
    <property type="entry name" value="PHD-TYPE DOMAIN-CONTAINING PROTEIN"/>
    <property type="match status" value="1"/>
</dbReference>
<name>A0A4Y2A1V6_ARAVE</name>
<dbReference type="InterPro" id="IPR012337">
    <property type="entry name" value="RNaseH-like_sf"/>
</dbReference>
<evidence type="ECO:0000259" key="1">
    <source>
        <dbReference type="Pfam" id="PF17921"/>
    </source>
</evidence>
<reference evidence="2 3" key="1">
    <citation type="journal article" date="2019" name="Sci. Rep.">
        <title>Orb-weaving spider Araneus ventricosus genome elucidates the spidroin gene catalogue.</title>
        <authorList>
            <person name="Kono N."/>
            <person name="Nakamura H."/>
            <person name="Ohtoshi R."/>
            <person name="Moran D.A.P."/>
            <person name="Shinohara A."/>
            <person name="Yoshida Y."/>
            <person name="Fujiwara M."/>
            <person name="Mori M."/>
            <person name="Tomita M."/>
            <person name="Arakawa K."/>
        </authorList>
    </citation>
    <scope>NUCLEOTIDE SEQUENCE [LARGE SCALE GENOMIC DNA]</scope>
</reference>
<sequence>MFYLGKEDLLFVAEEIGETLPQNIKISELATETIAERKFDIRGWEYSNPSDPIASPTNILGMIWDRLCDIRSINIPYLKESKTRIASCGKKETTIARLELLRAAISARLSSTILKEFKTDNVYFWTDSTSVLAWLKREESWGVFIHNRVQEIRKLTPVKAWRHVPGSLNPADRPSRGCSAKQLCNSKLWEGPNWLYLSPHEWSVIDVVVDINEEEVNKKKRRTIVSCMVNIQVTDIWSDHFPTYSRNIRVVSWILRFIHKISHITKLNGNLVYEEFRQAEILVFKSMQLKAFQDEKFLTKIQAFRDEEGLLRIRTKLVDSDEKGDFKFPILFPANIVVLKLIREEHEKAVHAGSSTLLARLREKFWLIKAKELVKQVISECATCKRYKATHVEVPFAPLPRERVTQTKVFEVSAVDYAGPLYLKSKEKAWIVLFTCAIYRAVHFELVQSLTTDTFIETLRRFIARRGRISVLYTDNGTNFIGTTNVLKALDWDKIAVYSTQRIIWKFIPPTAV</sequence>
<dbReference type="AlphaFoldDB" id="A0A4Y2A1V6"/>
<evidence type="ECO:0000313" key="3">
    <source>
        <dbReference type="Proteomes" id="UP000499080"/>
    </source>
</evidence>
<gene>
    <name evidence="2" type="ORF">AVEN_230738_1</name>
</gene>
<keyword evidence="3" id="KW-1185">Reference proteome</keyword>
<organism evidence="2 3">
    <name type="scientific">Araneus ventricosus</name>
    <name type="common">Orbweaver spider</name>
    <name type="synonym">Epeira ventricosa</name>
    <dbReference type="NCBI Taxonomy" id="182803"/>
    <lineage>
        <taxon>Eukaryota</taxon>
        <taxon>Metazoa</taxon>
        <taxon>Ecdysozoa</taxon>
        <taxon>Arthropoda</taxon>
        <taxon>Chelicerata</taxon>
        <taxon>Arachnida</taxon>
        <taxon>Araneae</taxon>
        <taxon>Araneomorphae</taxon>
        <taxon>Entelegynae</taxon>
        <taxon>Araneoidea</taxon>
        <taxon>Araneidae</taxon>
        <taxon>Araneus</taxon>
    </lineage>
</organism>
<dbReference type="InterPro" id="IPR036397">
    <property type="entry name" value="RNaseH_sf"/>
</dbReference>